<evidence type="ECO:0000313" key="5">
    <source>
        <dbReference type="Proteomes" id="UP000192478"/>
    </source>
</evidence>
<reference evidence="3 5" key="2">
    <citation type="submission" date="2017-03" db="EMBL/GenBank/DDBJ databases">
        <title>Complete sequence of Clostridium formicaceticum DSM 92.</title>
        <authorList>
            <person name="Poehlein A."/>
            <person name="Karl M."/>
            <person name="Bengelsdorf F.R."/>
            <person name="Duerre P."/>
            <person name="Daniel R."/>
        </authorList>
    </citation>
    <scope>NUCLEOTIDE SEQUENCE [LARGE SCALE GENOMIC DNA]</scope>
    <source>
        <strain evidence="3 5">DSM 92</strain>
    </source>
</reference>
<gene>
    <name evidence="2" type="ORF">BJL90_20755</name>
    <name evidence="3" type="ORF">CLFO_31270</name>
</gene>
<dbReference type="InterPro" id="IPR013328">
    <property type="entry name" value="6PGD_dom2"/>
</dbReference>
<dbReference type="GO" id="GO:0005737">
    <property type="term" value="C:cytoplasm"/>
    <property type="evidence" value="ECO:0007669"/>
    <property type="project" value="TreeGrafter"/>
</dbReference>
<proteinExistence type="predicted"/>
<dbReference type="InterPro" id="IPR013752">
    <property type="entry name" value="KPA_reductase"/>
</dbReference>
<keyword evidence="4" id="KW-1185">Reference proteome</keyword>
<protein>
    <submittedName>
        <fullName evidence="3">2-dehydropantoate 2-reductase</fullName>
    </submittedName>
</protein>
<organism evidence="3 5">
    <name type="scientific">Clostridium formicaceticum</name>
    <dbReference type="NCBI Taxonomy" id="1497"/>
    <lineage>
        <taxon>Bacteria</taxon>
        <taxon>Bacillati</taxon>
        <taxon>Bacillota</taxon>
        <taxon>Clostridia</taxon>
        <taxon>Eubacteriales</taxon>
        <taxon>Clostridiaceae</taxon>
        <taxon>Clostridium</taxon>
    </lineage>
</organism>
<sequence length="194" mass="21759">MQKQLPGLMVTYGCIYVSANIKEPGVIKMHGDIFRIVYGVRNPNEYRPMLEEIANDLKESGITGIISDNIQRDCLQKFSYVSPMAACGLYYDCTAEAMQKQGEIRECFVSLIREIKLLANAMGVFFTVDIIPTNLDILDGLSPTASISMQRDFSIGKQSEIDGLIFEVVRIGNKIGVPLLNYEKITRKFGFKDI</sequence>
<feature type="domain" description="Ketopantoate reductase C-terminal" evidence="1">
    <location>
        <begin position="69"/>
        <end position="187"/>
    </location>
</feature>
<dbReference type="PANTHER" id="PTHR21708:SF26">
    <property type="entry name" value="2-DEHYDROPANTOATE 2-REDUCTASE"/>
    <property type="match status" value="1"/>
</dbReference>
<evidence type="ECO:0000313" key="4">
    <source>
        <dbReference type="Proteomes" id="UP000177894"/>
    </source>
</evidence>
<dbReference type="Gene3D" id="1.10.1040.10">
    <property type="entry name" value="N-(1-d-carboxylethyl)-l-norvaline Dehydrogenase, domain 2"/>
    <property type="match status" value="1"/>
</dbReference>
<dbReference type="Gene3D" id="3.40.50.720">
    <property type="entry name" value="NAD(P)-binding Rossmann-like Domain"/>
    <property type="match status" value="1"/>
</dbReference>
<dbReference type="Proteomes" id="UP000177894">
    <property type="component" value="Chromosome"/>
</dbReference>
<dbReference type="EMBL" id="CP017603">
    <property type="protein sequence ID" value="AOY78079.1"/>
    <property type="molecule type" value="Genomic_DNA"/>
</dbReference>
<evidence type="ECO:0000313" key="2">
    <source>
        <dbReference type="EMBL" id="AOY78079.1"/>
    </source>
</evidence>
<dbReference type="Proteomes" id="UP000192478">
    <property type="component" value="Chromosome"/>
</dbReference>
<dbReference type="EMBL" id="CP020559">
    <property type="protein sequence ID" value="ARE88721.1"/>
    <property type="molecule type" value="Genomic_DNA"/>
</dbReference>
<dbReference type="KEGG" id="cfm:BJL90_20755"/>
<reference evidence="2 4" key="1">
    <citation type="submission" date="2016-10" db="EMBL/GenBank/DDBJ databases">
        <title>Complete Genome Sequence of Acetogen Clostridium formicoaceticum ATCC 27076.</title>
        <authorList>
            <person name="Bao T."/>
            <person name="Cheng C."/>
            <person name="Zhao J."/>
            <person name="Yang S.-T."/>
            <person name="Wang J."/>
            <person name="Wang M."/>
        </authorList>
    </citation>
    <scope>NUCLEOTIDE SEQUENCE [LARGE SCALE GENOMIC DNA]</scope>
    <source>
        <strain evidence="2 4">ATCC 27076</strain>
    </source>
</reference>
<name>A0AAC9RME4_9CLOT</name>
<dbReference type="SUPFAM" id="SSF48179">
    <property type="entry name" value="6-phosphogluconate dehydrogenase C-terminal domain-like"/>
    <property type="match status" value="1"/>
</dbReference>
<dbReference type="AlphaFoldDB" id="A0AAC9RME4"/>
<evidence type="ECO:0000313" key="3">
    <source>
        <dbReference type="EMBL" id="ARE88721.1"/>
    </source>
</evidence>
<dbReference type="PANTHER" id="PTHR21708">
    <property type="entry name" value="PROBABLE 2-DEHYDROPANTOATE 2-REDUCTASE"/>
    <property type="match status" value="1"/>
</dbReference>
<dbReference type="Pfam" id="PF08546">
    <property type="entry name" value="ApbA_C"/>
    <property type="match status" value="1"/>
</dbReference>
<evidence type="ECO:0000259" key="1">
    <source>
        <dbReference type="Pfam" id="PF08546"/>
    </source>
</evidence>
<accession>A0AAC9RME4</accession>
<dbReference type="InterPro" id="IPR008927">
    <property type="entry name" value="6-PGluconate_DH-like_C_sf"/>
</dbReference>
<dbReference type="InterPro" id="IPR051402">
    <property type="entry name" value="KPR-Related"/>
</dbReference>